<gene>
    <name evidence="1" type="ORF">VFH_I341400</name>
</gene>
<dbReference type="PANTHER" id="PTHR35317:SF28">
    <property type="entry name" value="ZINC FINGER, CCHC-TYPE, RIBONUCLEASE H-LIKE DOMAIN, GAG-PRE-INTEGRASE DOMAIN PROTEIN-RELATED"/>
    <property type="match status" value="1"/>
</dbReference>
<accession>A0AAV0YSY6</accession>
<evidence type="ECO:0000313" key="1">
    <source>
        <dbReference type="EMBL" id="CAI8588308.1"/>
    </source>
</evidence>
<sequence length="116" mass="13138">MANMIGQMPLPRLSKSNYENWSIQMKTLLGSLDVWEVTNNGFEEPSNTTAYTAAQNKALKETRAMEKTALYMLFRAVYESALEKIAGSTTPKEAWDTLEKAFRGADRVKEVRLQTL</sequence>
<dbReference type="Proteomes" id="UP001157006">
    <property type="component" value="Chromosome 1L"/>
</dbReference>
<reference evidence="1 2" key="1">
    <citation type="submission" date="2023-01" db="EMBL/GenBank/DDBJ databases">
        <authorList>
            <person name="Kreplak J."/>
        </authorList>
    </citation>
    <scope>NUCLEOTIDE SEQUENCE [LARGE SCALE GENOMIC DNA]</scope>
</reference>
<dbReference type="PANTHER" id="PTHR35317">
    <property type="entry name" value="OS04G0629600 PROTEIN"/>
    <property type="match status" value="1"/>
</dbReference>
<organism evidence="1 2">
    <name type="scientific">Vicia faba</name>
    <name type="common">Broad bean</name>
    <name type="synonym">Faba vulgaris</name>
    <dbReference type="NCBI Taxonomy" id="3906"/>
    <lineage>
        <taxon>Eukaryota</taxon>
        <taxon>Viridiplantae</taxon>
        <taxon>Streptophyta</taxon>
        <taxon>Embryophyta</taxon>
        <taxon>Tracheophyta</taxon>
        <taxon>Spermatophyta</taxon>
        <taxon>Magnoliopsida</taxon>
        <taxon>eudicotyledons</taxon>
        <taxon>Gunneridae</taxon>
        <taxon>Pentapetalae</taxon>
        <taxon>rosids</taxon>
        <taxon>fabids</taxon>
        <taxon>Fabales</taxon>
        <taxon>Fabaceae</taxon>
        <taxon>Papilionoideae</taxon>
        <taxon>50 kb inversion clade</taxon>
        <taxon>NPAAA clade</taxon>
        <taxon>Hologalegina</taxon>
        <taxon>IRL clade</taxon>
        <taxon>Fabeae</taxon>
        <taxon>Vicia</taxon>
    </lineage>
</organism>
<protein>
    <recommendedName>
        <fullName evidence="3">DUF4219 domain-containing protein</fullName>
    </recommendedName>
</protein>
<dbReference type="Pfam" id="PF14223">
    <property type="entry name" value="Retrotran_gag_2"/>
    <property type="match status" value="1"/>
</dbReference>
<dbReference type="EMBL" id="OX451736">
    <property type="protein sequence ID" value="CAI8588308.1"/>
    <property type="molecule type" value="Genomic_DNA"/>
</dbReference>
<evidence type="ECO:0008006" key="3">
    <source>
        <dbReference type="Google" id="ProtNLM"/>
    </source>
</evidence>
<evidence type="ECO:0000313" key="2">
    <source>
        <dbReference type="Proteomes" id="UP001157006"/>
    </source>
</evidence>
<proteinExistence type="predicted"/>
<name>A0AAV0YSY6_VICFA</name>
<keyword evidence="2" id="KW-1185">Reference proteome</keyword>
<dbReference type="AlphaFoldDB" id="A0AAV0YSY6"/>